<dbReference type="InterPro" id="IPR053860">
    <property type="entry name" value="DUF6932"/>
</dbReference>
<sequence>MLGYLIPLQLLVLSGFRLAPALRPSTGSGQSNVRHDVPTVSNRTRRVAAHRLFVDGSFVTSNPEPNDVDAVVWLADDFVDRVSRGDSEAVELETMLLTRRPEEIFAAEDRWDWDAWVEFFSRTREADGRRKGIVEVEL</sequence>
<dbReference type="Pfam" id="PF22014">
    <property type="entry name" value="DUF6932"/>
    <property type="match status" value="1"/>
</dbReference>
<feature type="chain" id="PRO_5022095036" evidence="1">
    <location>
        <begin position="20"/>
        <end position="138"/>
    </location>
</feature>
<accession>A0A564ZML7</accession>
<dbReference type="EMBL" id="CABIKM010000067">
    <property type="protein sequence ID" value="VUZ86575.1"/>
    <property type="molecule type" value="Genomic_DNA"/>
</dbReference>
<gene>
    <name evidence="2" type="ORF">MELA_02980</name>
</gene>
<keyword evidence="3" id="KW-1185">Reference proteome</keyword>
<name>A0A564ZML7_9BACT</name>
<organism evidence="2 3">
    <name type="scientific">Candidatus Methylomirabilis lanthanidiphila</name>
    <dbReference type="NCBI Taxonomy" id="2211376"/>
    <lineage>
        <taxon>Bacteria</taxon>
        <taxon>Candidatus Methylomirabilota</taxon>
        <taxon>Candidatus Methylomirabilia</taxon>
        <taxon>Candidatus Methylomirabilales</taxon>
        <taxon>Candidatus Methylomirabilaceae</taxon>
        <taxon>Candidatus Methylomirabilis</taxon>
    </lineage>
</organism>
<evidence type="ECO:0000313" key="2">
    <source>
        <dbReference type="EMBL" id="VUZ86575.1"/>
    </source>
</evidence>
<protein>
    <submittedName>
        <fullName evidence="2">Uncharacterized protein</fullName>
    </submittedName>
</protein>
<evidence type="ECO:0000313" key="3">
    <source>
        <dbReference type="Proteomes" id="UP000334340"/>
    </source>
</evidence>
<evidence type="ECO:0000256" key="1">
    <source>
        <dbReference type="SAM" id="SignalP"/>
    </source>
</evidence>
<reference evidence="2 3" key="1">
    <citation type="submission" date="2019-07" db="EMBL/GenBank/DDBJ databases">
        <authorList>
            <person name="Cremers G."/>
        </authorList>
    </citation>
    <scope>NUCLEOTIDE SEQUENCE [LARGE SCALE GENOMIC DNA]</scope>
</reference>
<proteinExistence type="predicted"/>
<feature type="signal peptide" evidence="1">
    <location>
        <begin position="1"/>
        <end position="19"/>
    </location>
</feature>
<dbReference type="AlphaFoldDB" id="A0A564ZML7"/>
<dbReference type="Proteomes" id="UP000334340">
    <property type="component" value="Unassembled WGS sequence"/>
</dbReference>
<keyword evidence="1" id="KW-0732">Signal</keyword>